<evidence type="ECO:0000313" key="2">
    <source>
        <dbReference type="Proteomes" id="UP000184221"/>
    </source>
</evidence>
<name>A0A1M5RBH1_9RHOB</name>
<protein>
    <submittedName>
        <fullName evidence="1">Uncharacterized protein</fullName>
    </submittedName>
</protein>
<sequence>MGGETPCGPSKRNVTQSLHEALLEAHAKGDKRALMALYEDAAEQSTDDDAVGFFLTHAYIFALDCGDARATELRGRLVSMGRETNG</sequence>
<dbReference type="AlphaFoldDB" id="A0A1M5RBH1"/>
<dbReference type="STRING" id="996342.SAMN05443551_1688"/>
<evidence type="ECO:0000313" key="1">
    <source>
        <dbReference type="EMBL" id="SHH23518.1"/>
    </source>
</evidence>
<organism evidence="1 2">
    <name type="scientific">Marivita hallyeonensis</name>
    <dbReference type="NCBI Taxonomy" id="996342"/>
    <lineage>
        <taxon>Bacteria</taxon>
        <taxon>Pseudomonadati</taxon>
        <taxon>Pseudomonadota</taxon>
        <taxon>Alphaproteobacteria</taxon>
        <taxon>Rhodobacterales</taxon>
        <taxon>Roseobacteraceae</taxon>
        <taxon>Marivita</taxon>
    </lineage>
</organism>
<dbReference type="EMBL" id="FQXC01000002">
    <property type="protein sequence ID" value="SHH23518.1"/>
    <property type="molecule type" value="Genomic_DNA"/>
</dbReference>
<keyword evidence="2" id="KW-1185">Reference proteome</keyword>
<proteinExistence type="predicted"/>
<gene>
    <name evidence="1" type="ORF">SAMN05443551_1688</name>
</gene>
<dbReference type="Proteomes" id="UP000184221">
    <property type="component" value="Unassembled WGS sequence"/>
</dbReference>
<reference evidence="1 2" key="1">
    <citation type="submission" date="2016-11" db="EMBL/GenBank/DDBJ databases">
        <authorList>
            <person name="Jaros S."/>
            <person name="Januszkiewicz K."/>
            <person name="Wedrychowicz H."/>
        </authorList>
    </citation>
    <scope>NUCLEOTIDE SEQUENCE [LARGE SCALE GENOMIC DNA]</scope>
    <source>
        <strain evidence="1 2">DSM 29431</strain>
    </source>
</reference>
<accession>A0A1M5RBH1</accession>